<dbReference type="InterPro" id="IPR051941">
    <property type="entry name" value="BG_Antigen-Binding_Lectin"/>
</dbReference>
<protein>
    <recommendedName>
        <fullName evidence="2">F5/8 type C domain-containing protein</fullName>
    </recommendedName>
</protein>
<evidence type="ECO:0000313" key="4">
    <source>
        <dbReference type="Proteomes" id="UP000593567"/>
    </source>
</evidence>
<dbReference type="InterPro" id="IPR000421">
    <property type="entry name" value="FA58C"/>
</dbReference>
<feature type="domain" description="F5/8 type C" evidence="2">
    <location>
        <begin position="39"/>
        <end position="192"/>
    </location>
</feature>
<dbReference type="AlphaFoldDB" id="A0A7J7JSJ7"/>
<feature type="region of interest" description="Disordered" evidence="1">
    <location>
        <begin position="52"/>
        <end position="77"/>
    </location>
</feature>
<dbReference type="InterPro" id="IPR008979">
    <property type="entry name" value="Galactose-bd-like_sf"/>
</dbReference>
<gene>
    <name evidence="3" type="ORF">EB796_012792</name>
</gene>
<organism evidence="3 4">
    <name type="scientific">Bugula neritina</name>
    <name type="common">Brown bryozoan</name>
    <name type="synonym">Sertularia neritina</name>
    <dbReference type="NCBI Taxonomy" id="10212"/>
    <lineage>
        <taxon>Eukaryota</taxon>
        <taxon>Metazoa</taxon>
        <taxon>Spiralia</taxon>
        <taxon>Lophotrochozoa</taxon>
        <taxon>Bryozoa</taxon>
        <taxon>Gymnolaemata</taxon>
        <taxon>Cheilostomatida</taxon>
        <taxon>Flustrina</taxon>
        <taxon>Buguloidea</taxon>
        <taxon>Bugulidae</taxon>
        <taxon>Bugula</taxon>
    </lineage>
</organism>
<name>A0A7J7JSJ7_BUGNE</name>
<dbReference type="Proteomes" id="UP000593567">
    <property type="component" value="Unassembled WGS sequence"/>
</dbReference>
<dbReference type="EMBL" id="VXIV02001890">
    <property type="protein sequence ID" value="KAF6028905.1"/>
    <property type="molecule type" value="Genomic_DNA"/>
</dbReference>
<dbReference type="Pfam" id="PF22633">
    <property type="entry name" value="F5_F8_type_C_2"/>
    <property type="match status" value="2"/>
</dbReference>
<dbReference type="SUPFAM" id="SSF49785">
    <property type="entry name" value="Galactose-binding domain-like"/>
    <property type="match status" value="2"/>
</dbReference>
<keyword evidence="4" id="KW-1185">Reference proteome</keyword>
<comment type="caution">
    <text evidence="3">The sequence shown here is derived from an EMBL/GenBank/DDBJ whole genome shotgun (WGS) entry which is preliminary data.</text>
</comment>
<dbReference type="PROSITE" id="PS50022">
    <property type="entry name" value="FA58C_3"/>
    <property type="match status" value="1"/>
</dbReference>
<evidence type="ECO:0000313" key="3">
    <source>
        <dbReference type="EMBL" id="KAF6028905.1"/>
    </source>
</evidence>
<dbReference type="OrthoDB" id="547680at2759"/>
<evidence type="ECO:0000259" key="2">
    <source>
        <dbReference type="PROSITE" id="PS50022"/>
    </source>
</evidence>
<reference evidence="3" key="1">
    <citation type="submission" date="2020-06" db="EMBL/GenBank/DDBJ databases">
        <title>Draft genome of Bugula neritina, a colonial animal packing powerful symbionts and potential medicines.</title>
        <authorList>
            <person name="Rayko M."/>
        </authorList>
    </citation>
    <scope>NUCLEOTIDE SEQUENCE [LARGE SCALE GENOMIC DNA]</scope>
    <source>
        <strain evidence="3">Kwan_BN1</strain>
    </source>
</reference>
<dbReference type="PANTHER" id="PTHR45713">
    <property type="entry name" value="FTP DOMAIN-CONTAINING PROTEIN"/>
    <property type="match status" value="1"/>
</dbReference>
<evidence type="ECO:0000256" key="1">
    <source>
        <dbReference type="SAM" id="MobiDB-lite"/>
    </source>
</evidence>
<dbReference type="PANTHER" id="PTHR45713:SF6">
    <property type="entry name" value="F5_8 TYPE C DOMAIN-CONTAINING PROTEIN"/>
    <property type="match status" value="1"/>
</dbReference>
<feature type="compositionally biased region" description="Polar residues" evidence="1">
    <location>
        <begin position="52"/>
        <end position="62"/>
    </location>
</feature>
<sequence>MEALLKEDDTTVADVIMQFPNFFGFALVKMLKHINKKVCTIKKLSSTNLANGKATYSSTSTNDSHRPREAVDGESNSYFQSSTSANQWWRVDLGRSYYVGVIKVYSSQYEKFQQVSIFLSNTETVPNSPLNLPNNNDWTELPLQFSLKESGDDFVTNVTSSQDGSLIEARHIAVYSTSSGGLVINEVEVYGYANDGIINSDDFYRSENDVGDQWWKVDLDTQYFIVGVLVYNHKNLIPRLQKVHLLAANTDIDPDPDSTEWTELYYQNTQITHSIPNNYFQYNPIDEGDPLSVYRYVALYSKYKPGLALSEVLVFGIEKSELLVKNMKAELKDPRLCGSELGDSFN</sequence>
<proteinExistence type="predicted"/>
<accession>A0A7J7JSJ7</accession>
<dbReference type="Gene3D" id="2.60.120.260">
    <property type="entry name" value="Galactose-binding domain-like"/>
    <property type="match status" value="2"/>
</dbReference>